<dbReference type="EMBL" id="JBAKAW010000012">
    <property type="protein sequence ID" value="MEL0656065.1"/>
    <property type="molecule type" value="Genomic_DNA"/>
</dbReference>
<dbReference type="Proteomes" id="UP001371391">
    <property type="component" value="Unassembled WGS sequence"/>
</dbReference>
<protein>
    <submittedName>
        <fullName evidence="1">Uncharacterized protein</fullName>
    </submittedName>
</protein>
<reference evidence="1 2" key="1">
    <citation type="submission" date="2024-02" db="EMBL/GenBank/DDBJ databases">
        <title>Bacteria isolated from the canopy kelp, Nereocystis luetkeana.</title>
        <authorList>
            <person name="Pfister C.A."/>
            <person name="Younker I.T."/>
            <person name="Light S.H."/>
        </authorList>
    </citation>
    <scope>NUCLEOTIDE SEQUENCE [LARGE SCALE GENOMIC DNA]</scope>
    <source>
        <strain evidence="1 2">TI.1.03</strain>
    </source>
</reference>
<accession>A0ABU9H2K6</accession>
<proteinExistence type="predicted"/>
<dbReference type="RefSeq" id="WP_341603148.1">
    <property type="nucleotide sequence ID" value="NZ_JBAKAW010000012.1"/>
</dbReference>
<organism evidence="1 2">
    <name type="scientific">Pseudoalteromonas issachenkonii</name>
    <dbReference type="NCBI Taxonomy" id="152297"/>
    <lineage>
        <taxon>Bacteria</taxon>
        <taxon>Pseudomonadati</taxon>
        <taxon>Pseudomonadota</taxon>
        <taxon>Gammaproteobacteria</taxon>
        <taxon>Alteromonadales</taxon>
        <taxon>Pseudoalteromonadaceae</taxon>
        <taxon>Pseudoalteromonas</taxon>
    </lineage>
</organism>
<sequence length="49" mass="5520">MKKLTSTVAAMLLVATADNPEMLKKNHFSLRYLVLAHQMHHQAKSSVID</sequence>
<gene>
    <name evidence="1" type="ORF">V6257_13600</name>
</gene>
<comment type="caution">
    <text evidence="1">The sequence shown here is derived from an EMBL/GenBank/DDBJ whole genome shotgun (WGS) entry which is preliminary data.</text>
</comment>
<evidence type="ECO:0000313" key="1">
    <source>
        <dbReference type="EMBL" id="MEL0656065.1"/>
    </source>
</evidence>
<keyword evidence="2" id="KW-1185">Reference proteome</keyword>
<evidence type="ECO:0000313" key="2">
    <source>
        <dbReference type="Proteomes" id="UP001371391"/>
    </source>
</evidence>
<name>A0ABU9H2K6_9GAMM</name>